<dbReference type="AlphaFoldDB" id="A0A1D7UTF8"/>
<dbReference type="GO" id="GO:0008324">
    <property type="term" value="F:monoatomic cation transmembrane transporter activity"/>
    <property type="evidence" value="ECO:0007669"/>
    <property type="project" value="InterPro"/>
</dbReference>
<accession>A0A1D7UTF8</accession>
<feature type="transmembrane region" description="Helical" evidence="8">
    <location>
        <begin position="130"/>
        <end position="149"/>
    </location>
</feature>
<dbReference type="PANTHER" id="PTHR32024">
    <property type="entry name" value="TRK SYSTEM POTASSIUM UPTAKE PROTEIN TRKG-RELATED"/>
    <property type="match status" value="1"/>
</dbReference>
<feature type="transmembrane region" description="Helical" evidence="8">
    <location>
        <begin position="439"/>
        <end position="458"/>
    </location>
</feature>
<dbReference type="Pfam" id="PF02386">
    <property type="entry name" value="TrkH"/>
    <property type="match status" value="1"/>
</dbReference>
<evidence type="ECO:0000256" key="1">
    <source>
        <dbReference type="ARBA" id="ARBA00004651"/>
    </source>
</evidence>
<feature type="transmembrane region" description="Helical" evidence="8">
    <location>
        <begin position="382"/>
        <end position="404"/>
    </location>
</feature>
<dbReference type="KEGG" id="laj:A0128_02420"/>
<feature type="transmembrane region" description="Helical" evidence="8">
    <location>
        <begin position="279"/>
        <end position="298"/>
    </location>
</feature>
<dbReference type="RefSeq" id="WP_069606071.1">
    <property type="nucleotide sequence ID" value="NZ_CP015217.1"/>
</dbReference>
<feature type="transmembrane region" description="Helical" evidence="8">
    <location>
        <begin position="32"/>
        <end position="52"/>
    </location>
</feature>
<dbReference type="GO" id="GO:0030001">
    <property type="term" value="P:metal ion transport"/>
    <property type="evidence" value="ECO:0007669"/>
    <property type="project" value="UniProtKB-ARBA"/>
</dbReference>
<evidence type="ECO:0000256" key="8">
    <source>
        <dbReference type="SAM" id="Phobius"/>
    </source>
</evidence>
<evidence type="ECO:0000256" key="4">
    <source>
        <dbReference type="ARBA" id="ARBA00022692"/>
    </source>
</evidence>
<feature type="transmembrane region" description="Helical" evidence="8">
    <location>
        <begin position="189"/>
        <end position="212"/>
    </location>
</feature>
<comment type="subcellular location">
    <subcellularLocation>
        <location evidence="1">Cell membrane</location>
        <topology evidence="1">Multi-pass membrane protein</topology>
    </subcellularLocation>
</comment>
<evidence type="ECO:0000256" key="5">
    <source>
        <dbReference type="ARBA" id="ARBA00022989"/>
    </source>
</evidence>
<evidence type="ECO:0000313" key="10">
    <source>
        <dbReference type="Proteomes" id="UP000094197"/>
    </source>
</evidence>
<feature type="transmembrane region" description="Helical" evidence="8">
    <location>
        <begin position="64"/>
        <end position="86"/>
    </location>
</feature>
<dbReference type="Proteomes" id="UP000094197">
    <property type="component" value="Chromosome 1"/>
</dbReference>
<keyword evidence="5 8" id="KW-1133">Transmembrane helix</keyword>
<keyword evidence="7 8" id="KW-0472">Membrane</keyword>
<feature type="transmembrane region" description="Helical" evidence="8">
    <location>
        <begin position="557"/>
        <end position="581"/>
    </location>
</feature>
<dbReference type="GO" id="GO:0005886">
    <property type="term" value="C:plasma membrane"/>
    <property type="evidence" value="ECO:0007669"/>
    <property type="project" value="UniProtKB-SubCell"/>
</dbReference>
<evidence type="ECO:0000256" key="6">
    <source>
        <dbReference type="ARBA" id="ARBA00023065"/>
    </source>
</evidence>
<feature type="transmembrane region" description="Helical" evidence="8">
    <location>
        <begin position="504"/>
        <end position="522"/>
    </location>
</feature>
<keyword evidence="3" id="KW-1003">Cell membrane</keyword>
<dbReference type="InterPro" id="IPR003445">
    <property type="entry name" value="Cat_transpt"/>
</dbReference>
<feature type="transmembrane region" description="Helical" evidence="8">
    <location>
        <begin position="344"/>
        <end position="370"/>
    </location>
</feature>
<keyword evidence="6" id="KW-0406">Ion transport</keyword>
<keyword evidence="4 8" id="KW-0812">Transmembrane</keyword>
<dbReference type="PANTHER" id="PTHR32024:SF1">
    <property type="entry name" value="KTR SYSTEM POTASSIUM UPTAKE PROTEIN B"/>
    <property type="match status" value="1"/>
</dbReference>
<dbReference type="OrthoDB" id="9810952at2"/>
<evidence type="ECO:0000256" key="2">
    <source>
        <dbReference type="ARBA" id="ARBA00022448"/>
    </source>
</evidence>
<organism evidence="9 10">
    <name type="scientific">Leptospira tipperaryensis</name>
    <dbReference type="NCBI Taxonomy" id="2564040"/>
    <lineage>
        <taxon>Bacteria</taxon>
        <taxon>Pseudomonadati</taxon>
        <taxon>Spirochaetota</taxon>
        <taxon>Spirochaetia</taxon>
        <taxon>Leptospirales</taxon>
        <taxon>Leptospiraceae</taxon>
        <taxon>Leptospira</taxon>
    </lineage>
</organism>
<keyword evidence="2" id="KW-0813">Transport</keyword>
<proteinExistence type="predicted"/>
<keyword evidence="10" id="KW-1185">Reference proteome</keyword>
<feature type="transmembrane region" description="Helical" evidence="8">
    <location>
        <begin position="161"/>
        <end position="183"/>
    </location>
</feature>
<gene>
    <name evidence="9" type="ORF">A0128_02420</name>
</gene>
<name>A0A1D7UTF8_9LEPT</name>
<dbReference type="EMBL" id="CP015217">
    <property type="protein sequence ID" value="AOP32824.1"/>
    <property type="molecule type" value="Genomic_DNA"/>
</dbReference>
<protein>
    <submittedName>
        <fullName evidence="9">Portal protein</fullName>
    </submittedName>
</protein>
<feature type="transmembrane region" description="Helical" evidence="8">
    <location>
        <begin position="224"/>
        <end position="249"/>
    </location>
</feature>
<feature type="transmembrane region" description="Helical" evidence="8">
    <location>
        <begin position="310"/>
        <end position="329"/>
    </location>
</feature>
<reference evidence="9 10" key="1">
    <citation type="submission" date="2016-04" db="EMBL/GenBank/DDBJ databases">
        <title>Complete genome seqeunce of Leptospira alstonii serovar Room22.</title>
        <authorList>
            <person name="Nally J.E."/>
            <person name="Bayles D.O."/>
            <person name="Hurley D."/>
            <person name="Fanning S."/>
            <person name="McMahon B.J."/>
            <person name="Arent Z."/>
        </authorList>
    </citation>
    <scope>NUCLEOTIDE SEQUENCE [LARGE SCALE GENOMIC DNA]</scope>
    <source>
        <strain evidence="9 10">GWTS #1</strain>
    </source>
</reference>
<evidence type="ECO:0000313" key="9">
    <source>
        <dbReference type="EMBL" id="AOP32824.1"/>
    </source>
</evidence>
<evidence type="ECO:0000256" key="3">
    <source>
        <dbReference type="ARBA" id="ARBA00022475"/>
    </source>
</evidence>
<feature type="transmembrane region" description="Helical" evidence="8">
    <location>
        <begin position="98"/>
        <end position="118"/>
    </location>
</feature>
<sequence length="599" mass="66472">MKPIRETFKVFLAFRHKAAVFYHESVQPILRIYYSICGVVSLGLLILIYGFYYPHEWTHWIRLLVNGIVIFLVIYEALSFLFVLGNFTEYLVAHKTEVIVISLLVFQELISKEIYVLLTFNSLSGEDASLTFLSLSQIFLLFSNFSRLIRKTDLLNYRQISPSLVITGSFGILILLGTLALSLPRAQTASIPTIDVFFTVVSAVCVTGLSTINVASQLTGTGQTILMVLIQIGGLGLMTLTVFFAIFLAGQVSVTNKLLIKDLFSQETVGRVSFILKQVAIQTFLIEGLGALFIFFWYPDVSQTALKDRIFNSLFHAVSSFCNAGFSVFPQGFETSWMLDQRKFLSVVMILIVLGGLGFPTVNHLIHWVFKTDKQQQRMELGAKLILTVSTALILLGWFSYYILEYKITLAGLHETDKLFHSLFYSISTRTAGFNTLSISKMGMPMVFVSLFLMWVGASPNSTGGGIKTTTLAVSGLHLLNHIRGKEELEIFGRRISSGSVSRASAGILVSLFLIFFGIFVLTCTEKFEFLDICYEVVSAFGTAGLSRGITPSLTSAGKLMICLMMFGGRVGMLTILIALVPKEKKSGLRFPEESIIVG</sequence>
<evidence type="ECO:0000256" key="7">
    <source>
        <dbReference type="ARBA" id="ARBA00023136"/>
    </source>
</evidence>